<evidence type="ECO:0000313" key="11">
    <source>
        <dbReference type="Proteomes" id="UP000240481"/>
    </source>
</evidence>
<dbReference type="FunFam" id="1.20.1740.10:FF:000004">
    <property type="entry name" value="Sodium:alanine symporter family protein"/>
    <property type="match status" value="1"/>
</dbReference>
<dbReference type="PRINTS" id="PR00175">
    <property type="entry name" value="NAALASMPORT"/>
</dbReference>
<keyword evidence="11" id="KW-1185">Reference proteome</keyword>
<evidence type="ECO:0000256" key="9">
    <source>
        <dbReference type="RuleBase" id="RU363064"/>
    </source>
</evidence>
<dbReference type="RefSeq" id="WP_107302430.1">
    <property type="nucleotide sequence ID" value="NZ_AP024852.1"/>
</dbReference>
<dbReference type="AlphaFoldDB" id="A0A2T3PD22"/>
<dbReference type="Gene3D" id="1.20.1740.10">
    <property type="entry name" value="Amino acid/polyamine transporter I"/>
    <property type="match status" value="1"/>
</dbReference>
<evidence type="ECO:0000256" key="1">
    <source>
        <dbReference type="ARBA" id="ARBA00004651"/>
    </source>
</evidence>
<keyword evidence="9" id="KW-0997">Cell inner membrane</keyword>
<proteinExistence type="inferred from homology"/>
<dbReference type="PROSITE" id="PS00873">
    <property type="entry name" value="NA_ALANINE_SYMP"/>
    <property type="match status" value="1"/>
</dbReference>
<dbReference type="EMBL" id="PYLZ01000001">
    <property type="protein sequence ID" value="PSW27113.1"/>
    <property type="molecule type" value="Genomic_DNA"/>
</dbReference>
<feature type="transmembrane region" description="Helical" evidence="9">
    <location>
        <begin position="218"/>
        <end position="238"/>
    </location>
</feature>
<keyword evidence="3 9" id="KW-0813">Transport</keyword>
<comment type="similarity">
    <text evidence="2 9">Belongs to the alanine or glycine:cation symporter (AGCS) (TC 2.A.25) family.</text>
</comment>
<evidence type="ECO:0000313" key="10">
    <source>
        <dbReference type="EMBL" id="PSW27113.1"/>
    </source>
</evidence>
<dbReference type="InterPro" id="IPR001463">
    <property type="entry name" value="Na/Ala_symport"/>
</dbReference>
<accession>A0A2T3PD22</accession>
<evidence type="ECO:0000256" key="2">
    <source>
        <dbReference type="ARBA" id="ARBA00009261"/>
    </source>
</evidence>
<feature type="transmembrane region" description="Helical" evidence="9">
    <location>
        <begin position="313"/>
        <end position="333"/>
    </location>
</feature>
<feature type="transmembrane region" description="Helical" evidence="9">
    <location>
        <begin position="103"/>
        <end position="124"/>
    </location>
</feature>
<organism evidence="10 11">
    <name type="scientific">Photobacterium swingsii</name>
    <dbReference type="NCBI Taxonomy" id="680026"/>
    <lineage>
        <taxon>Bacteria</taxon>
        <taxon>Pseudomonadati</taxon>
        <taxon>Pseudomonadota</taxon>
        <taxon>Gammaproteobacteria</taxon>
        <taxon>Vibrionales</taxon>
        <taxon>Vibrionaceae</taxon>
        <taxon>Photobacterium</taxon>
    </lineage>
</organism>
<feature type="transmembrane region" description="Helical" evidence="9">
    <location>
        <begin position="20"/>
        <end position="47"/>
    </location>
</feature>
<comment type="subcellular location">
    <subcellularLocation>
        <location evidence="9">Cell inner membrane</location>
        <topology evidence="9">Multi-pass membrane protein</topology>
    </subcellularLocation>
    <subcellularLocation>
        <location evidence="1">Cell membrane</location>
        <topology evidence="1">Multi-pass membrane protein</topology>
    </subcellularLocation>
</comment>
<sequence length="464" mass="49336">MNPLLETLQNLLQTIDNLIWGPPLLILLVGTGLYLTLRLGFIQIRYLPLALSYVFSRNKKPSSGKGDVSSFAALCTALSATIGTGNIVGVATAIKMGGPGALFWMWLAALFGMATKYAECLLAVKYREQDANGQMLGGPMYYLEKGVGSKWLAKLFAFFTLGVACFGIGTFPQVNAIVDAAYLSFEVPPEYTVVVLTLLVATVTLGGIKSIANVASKVVPVMAGFYILACITVLASQASALPNAVSLVISSAFTGHAATGGFVGASIMLAIQSGIARGVFSNESGLGSAPMAAAAAQTDSCVRQGLTSMTGTFFDTIIICTMTGLTLVVTGAWESEYAGAAMTTYAFASGLESSYWGPLMVSVGLMFFAFTTILGWNYYGERCITYLFGVKAIKPYKFIFLVLVAAGAFLKLDMIWLIADIVNGLMAIPNLIGLVLLREVVISESRLYFAQLKQETNVQEQQTA</sequence>
<feature type="transmembrane region" description="Helical" evidence="9">
    <location>
        <begin position="151"/>
        <end position="171"/>
    </location>
</feature>
<feature type="transmembrane region" description="Helical" evidence="9">
    <location>
        <begin position="424"/>
        <end position="441"/>
    </location>
</feature>
<dbReference type="Proteomes" id="UP000240481">
    <property type="component" value="Unassembled WGS sequence"/>
</dbReference>
<dbReference type="OrthoDB" id="9806926at2"/>
<evidence type="ECO:0000256" key="6">
    <source>
        <dbReference type="ARBA" id="ARBA00022847"/>
    </source>
</evidence>
<feature type="transmembrane region" description="Helical" evidence="9">
    <location>
        <begin position="244"/>
        <end position="271"/>
    </location>
</feature>
<dbReference type="NCBIfam" id="TIGR00835">
    <property type="entry name" value="agcS"/>
    <property type="match status" value="1"/>
</dbReference>
<evidence type="ECO:0000256" key="5">
    <source>
        <dbReference type="ARBA" id="ARBA00022692"/>
    </source>
</evidence>
<comment type="caution">
    <text evidence="10">The sequence shown here is derived from an EMBL/GenBank/DDBJ whole genome shotgun (WGS) entry which is preliminary data.</text>
</comment>
<feature type="transmembrane region" description="Helical" evidence="9">
    <location>
        <begin position="353"/>
        <end position="377"/>
    </location>
</feature>
<feature type="transmembrane region" description="Helical" evidence="9">
    <location>
        <begin position="191"/>
        <end position="211"/>
    </location>
</feature>
<evidence type="ECO:0000256" key="7">
    <source>
        <dbReference type="ARBA" id="ARBA00022989"/>
    </source>
</evidence>
<evidence type="ECO:0000256" key="8">
    <source>
        <dbReference type="ARBA" id="ARBA00023136"/>
    </source>
</evidence>
<evidence type="ECO:0000256" key="4">
    <source>
        <dbReference type="ARBA" id="ARBA00022475"/>
    </source>
</evidence>
<keyword evidence="5 9" id="KW-0812">Transmembrane</keyword>
<evidence type="ECO:0000256" key="3">
    <source>
        <dbReference type="ARBA" id="ARBA00022448"/>
    </source>
</evidence>
<keyword evidence="7 9" id="KW-1133">Transmembrane helix</keyword>
<keyword evidence="6 9" id="KW-0769">Symport</keyword>
<feature type="transmembrane region" description="Helical" evidence="9">
    <location>
        <begin position="68"/>
        <end position="91"/>
    </location>
</feature>
<dbReference type="GO" id="GO:0005886">
    <property type="term" value="C:plasma membrane"/>
    <property type="evidence" value="ECO:0007669"/>
    <property type="project" value="UniProtKB-SubCell"/>
</dbReference>
<name>A0A2T3PD22_9GAMM</name>
<dbReference type="Pfam" id="PF01235">
    <property type="entry name" value="Na_Ala_symp"/>
    <property type="match status" value="1"/>
</dbReference>
<protein>
    <submittedName>
        <fullName evidence="10">Sodium:alanine symporter family protein</fullName>
    </submittedName>
</protein>
<feature type="transmembrane region" description="Helical" evidence="9">
    <location>
        <begin position="398"/>
        <end position="418"/>
    </location>
</feature>
<dbReference type="PANTHER" id="PTHR30330:SF3">
    <property type="entry name" value="TRANSCRIPTIONAL REGULATOR, LRP FAMILY"/>
    <property type="match status" value="1"/>
</dbReference>
<reference evidence="10 11" key="1">
    <citation type="submission" date="2018-01" db="EMBL/GenBank/DDBJ databases">
        <title>Whole genome sequencing of Histamine producing bacteria.</title>
        <authorList>
            <person name="Butler K."/>
        </authorList>
    </citation>
    <scope>NUCLEOTIDE SEQUENCE [LARGE SCALE GENOMIC DNA]</scope>
    <source>
        <strain evidence="10 11">DSM 24669</strain>
    </source>
</reference>
<keyword evidence="4" id="KW-1003">Cell membrane</keyword>
<keyword evidence="8 9" id="KW-0472">Membrane</keyword>
<dbReference type="GO" id="GO:0005283">
    <property type="term" value="F:amino acid:sodium symporter activity"/>
    <property type="evidence" value="ECO:0007669"/>
    <property type="project" value="InterPro"/>
</dbReference>
<gene>
    <name evidence="10" type="ORF">C9I94_03825</name>
</gene>
<dbReference type="PANTHER" id="PTHR30330">
    <property type="entry name" value="AGSS FAMILY TRANSPORTER, SODIUM-ALANINE"/>
    <property type="match status" value="1"/>
</dbReference>